<dbReference type="PRINTS" id="PR00032">
    <property type="entry name" value="HTHARAC"/>
</dbReference>
<keyword evidence="2" id="KW-0805">Transcription regulation</keyword>
<sequence>MMNVLVVDDQKEVVSGLINGLHWKDLKIDGVYHAYCPEEARHIFLTEQIEILLCDIEMPGENGLSLFRWVVKNFPQTECIFLTSHAEFSYAKEAISLGSFDYILQPARYEEIEASICRVRKKLLKKNSSQKLEKIARDKKELTDGLASSYLIDLLYYESKSEENLSKIFSLKLKKQYHKLAFCIALQQIVHWKLDCTEWEGGLLHRSIENILSEIFEQLGIEAVLLRYNRQHLVLLLCIDTQEVTVNLRGLCQIGLQQYHQFEEKYMDFSSAIYLGDVIKKEMFPAEFQLLSEMAQQNVMARSEIFIKSQEQTMHGLNKLHLFHMERWAEQLEQGNGELIVKEINSYFDKAGRSLGKDLVVLKELHCGFTSALVSIMQHQNFQYRQIFNQAYSLERYMEAHDTYEHFMEAIEYVLQSLSFHKLMPARQDQINIAIHYIQENPEKKLTRENVAEYVHLNEDYFSRLFKERTGYTVKDYITKEKIKLAKELLATTNLSISIISLKTGFGNFSHFSRTFKKHEGITPNEYRDREKKL</sequence>
<dbReference type="GO" id="GO:0000160">
    <property type="term" value="P:phosphorelay signal transduction system"/>
    <property type="evidence" value="ECO:0007669"/>
    <property type="project" value="InterPro"/>
</dbReference>
<comment type="caution">
    <text evidence="9">The sequence shown here is derived from an EMBL/GenBank/DDBJ whole genome shotgun (WGS) entry which is preliminary data.</text>
</comment>
<dbReference type="PROSITE" id="PS00041">
    <property type="entry name" value="HTH_ARAC_FAMILY_1"/>
    <property type="match status" value="1"/>
</dbReference>
<dbReference type="Gene3D" id="1.10.10.60">
    <property type="entry name" value="Homeodomain-like"/>
    <property type="match status" value="2"/>
</dbReference>
<feature type="domain" description="HTH araC/xylS-type" evidence="7">
    <location>
        <begin position="432"/>
        <end position="530"/>
    </location>
</feature>
<evidence type="ECO:0000256" key="1">
    <source>
        <dbReference type="ARBA" id="ARBA00018672"/>
    </source>
</evidence>
<gene>
    <name evidence="9" type="ORF">D7V94_00055</name>
</gene>
<organism evidence="9 10">
    <name type="scientific">Parablautia intestinalis</name>
    <dbReference type="NCBI Taxonomy" id="2320100"/>
    <lineage>
        <taxon>Bacteria</taxon>
        <taxon>Bacillati</taxon>
        <taxon>Bacillota</taxon>
        <taxon>Clostridia</taxon>
        <taxon>Lachnospirales</taxon>
        <taxon>Lachnospiraceae</taxon>
        <taxon>Parablautia</taxon>
    </lineage>
</organism>
<dbReference type="PROSITE" id="PS50110">
    <property type="entry name" value="RESPONSE_REGULATORY"/>
    <property type="match status" value="1"/>
</dbReference>
<dbReference type="InterPro" id="IPR018062">
    <property type="entry name" value="HTH_AraC-typ_CS"/>
</dbReference>
<dbReference type="SUPFAM" id="SSF46689">
    <property type="entry name" value="Homeodomain-like"/>
    <property type="match status" value="2"/>
</dbReference>
<evidence type="ECO:0000256" key="2">
    <source>
        <dbReference type="ARBA" id="ARBA00023015"/>
    </source>
</evidence>
<keyword evidence="6" id="KW-0597">Phosphoprotein</keyword>
<dbReference type="PROSITE" id="PS01124">
    <property type="entry name" value="HTH_ARAC_FAMILY_2"/>
    <property type="match status" value="1"/>
</dbReference>
<dbReference type="SUPFAM" id="SSF52172">
    <property type="entry name" value="CheY-like"/>
    <property type="match status" value="1"/>
</dbReference>
<dbReference type="Proteomes" id="UP000280696">
    <property type="component" value="Unassembled WGS sequence"/>
</dbReference>
<feature type="domain" description="Response regulatory" evidence="8">
    <location>
        <begin position="3"/>
        <end position="120"/>
    </location>
</feature>
<dbReference type="Pfam" id="PF12833">
    <property type="entry name" value="HTH_18"/>
    <property type="match status" value="1"/>
</dbReference>
<comment type="function">
    <text evidence="5">May play the central regulatory role in sporulation. It may be an element of the effector pathway responsible for the activation of sporulation genes in response to nutritional stress. Spo0A may act in concert with spo0H (a sigma factor) to control the expression of some genes that are critical to the sporulation process.</text>
</comment>
<feature type="modified residue" description="4-aspartylphosphate" evidence="6">
    <location>
        <position position="55"/>
    </location>
</feature>
<dbReference type="CDD" id="cd17536">
    <property type="entry name" value="REC_YesN-like"/>
    <property type="match status" value="1"/>
</dbReference>
<evidence type="ECO:0000259" key="7">
    <source>
        <dbReference type="PROSITE" id="PS01124"/>
    </source>
</evidence>
<dbReference type="Pfam" id="PF00072">
    <property type="entry name" value="Response_reg"/>
    <property type="match status" value="1"/>
</dbReference>
<evidence type="ECO:0000256" key="6">
    <source>
        <dbReference type="PROSITE-ProRule" id="PRU00169"/>
    </source>
</evidence>
<keyword evidence="4" id="KW-0804">Transcription</keyword>
<evidence type="ECO:0000256" key="4">
    <source>
        <dbReference type="ARBA" id="ARBA00023163"/>
    </source>
</evidence>
<dbReference type="SMART" id="SM00448">
    <property type="entry name" value="REC"/>
    <property type="match status" value="1"/>
</dbReference>
<dbReference type="GO" id="GO:0003700">
    <property type="term" value="F:DNA-binding transcription factor activity"/>
    <property type="evidence" value="ECO:0007669"/>
    <property type="project" value="InterPro"/>
</dbReference>
<evidence type="ECO:0000259" key="8">
    <source>
        <dbReference type="PROSITE" id="PS50110"/>
    </source>
</evidence>
<dbReference type="SMART" id="SM00342">
    <property type="entry name" value="HTH_ARAC"/>
    <property type="match status" value="1"/>
</dbReference>
<dbReference type="AlphaFoldDB" id="A0A3A9ARL8"/>
<dbReference type="GO" id="GO:0043565">
    <property type="term" value="F:sequence-specific DNA binding"/>
    <property type="evidence" value="ECO:0007669"/>
    <property type="project" value="InterPro"/>
</dbReference>
<evidence type="ECO:0000256" key="3">
    <source>
        <dbReference type="ARBA" id="ARBA00023125"/>
    </source>
</evidence>
<accession>A0A3A9ARL8</accession>
<keyword evidence="3" id="KW-0238">DNA-binding</keyword>
<dbReference type="InterPro" id="IPR011006">
    <property type="entry name" value="CheY-like_superfamily"/>
</dbReference>
<evidence type="ECO:0000313" key="10">
    <source>
        <dbReference type="Proteomes" id="UP000280696"/>
    </source>
</evidence>
<dbReference type="RefSeq" id="WP_120465610.1">
    <property type="nucleotide sequence ID" value="NZ_RAYQ01000001.1"/>
</dbReference>
<evidence type="ECO:0000256" key="5">
    <source>
        <dbReference type="ARBA" id="ARBA00024867"/>
    </source>
</evidence>
<dbReference type="EMBL" id="RAYQ01000001">
    <property type="protein sequence ID" value="RKI94017.1"/>
    <property type="molecule type" value="Genomic_DNA"/>
</dbReference>
<proteinExistence type="predicted"/>
<name>A0A3A9ARL8_9FIRM</name>
<dbReference type="InterPro" id="IPR018060">
    <property type="entry name" value="HTH_AraC"/>
</dbReference>
<evidence type="ECO:0000313" key="9">
    <source>
        <dbReference type="EMBL" id="RKI94017.1"/>
    </source>
</evidence>
<dbReference type="PANTHER" id="PTHR43280:SF2">
    <property type="entry name" value="HTH-TYPE TRANSCRIPTIONAL REGULATOR EXSA"/>
    <property type="match status" value="1"/>
</dbReference>
<dbReference type="Gene3D" id="3.40.50.2300">
    <property type="match status" value="1"/>
</dbReference>
<dbReference type="OrthoDB" id="1974963at2"/>
<dbReference type="InterPro" id="IPR020449">
    <property type="entry name" value="Tscrpt_reg_AraC-type_HTH"/>
</dbReference>
<dbReference type="PANTHER" id="PTHR43280">
    <property type="entry name" value="ARAC-FAMILY TRANSCRIPTIONAL REGULATOR"/>
    <property type="match status" value="1"/>
</dbReference>
<protein>
    <recommendedName>
        <fullName evidence="1">Stage 0 sporulation protein A homolog</fullName>
    </recommendedName>
</protein>
<keyword evidence="10" id="KW-1185">Reference proteome</keyword>
<dbReference type="InterPro" id="IPR001789">
    <property type="entry name" value="Sig_transdc_resp-reg_receiver"/>
</dbReference>
<reference evidence="9 10" key="1">
    <citation type="submission" date="2018-09" db="EMBL/GenBank/DDBJ databases">
        <title>Murine metabolic-syndrome-specific gut microbial biobank.</title>
        <authorList>
            <person name="Liu C."/>
        </authorList>
    </citation>
    <scope>NUCLEOTIDE SEQUENCE [LARGE SCALE GENOMIC DNA]</scope>
    <source>
        <strain evidence="9 10">0.1xD8-82</strain>
    </source>
</reference>
<dbReference type="InterPro" id="IPR009057">
    <property type="entry name" value="Homeodomain-like_sf"/>
</dbReference>